<evidence type="ECO:0000313" key="11">
    <source>
        <dbReference type="Proteomes" id="UP000245998"/>
    </source>
</evidence>
<keyword evidence="3 8" id="KW-0132">Cell division</keyword>
<evidence type="ECO:0000256" key="5">
    <source>
        <dbReference type="ARBA" id="ARBA00022989"/>
    </source>
</evidence>
<evidence type="ECO:0000256" key="2">
    <source>
        <dbReference type="ARBA" id="ARBA00022475"/>
    </source>
</evidence>
<evidence type="ECO:0000256" key="6">
    <source>
        <dbReference type="ARBA" id="ARBA00023136"/>
    </source>
</evidence>
<dbReference type="InterPro" id="IPR026580">
    <property type="entry name" value="DivIB"/>
</dbReference>
<keyword evidence="4 8" id="KW-0812">Transmembrane</keyword>
<comment type="similarity">
    <text evidence="8">Belongs to the FtsQ/DivIB family. DivIB subfamily.</text>
</comment>
<dbReference type="InterPro" id="IPR005548">
    <property type="entry name" value="Cell_div_FtsQ/DivIB_C"/>
</dbReference>
<name>A0A2U1K7P8_9BACI</name>
<protein>
    <recommendedName>
        <fullName evidence="8">Cell division protein DivIB</fullName>
    </recommendedName>
</protein>
<dbReference type="PANTHER" id="PTHR37820:SF1">
    <property type="entry name" value="CELL DIVISION PROTEIN FTSQ"/>
    <property type="match status" value="1"/>
</dbReference>
<dbReference type="AlphaFoldDB" id="A0A2U1K7P8"/>
<dbReference type="Pfam" id="PF03799">
    <property type="entry name" value="FtsQ_DivIB_C"/>
    <property type="match status" value="1"/>
</dbReference>
<feature type="transmembrane region" description="Helical" evidence="8">
    <location>
        <begin position="28"/>
        <end position="45"/>
    </location>
</feature>
<evidence type="ECO:0000256" key="8">
    <source>
        <dbReference type="HAMAP-Rule" id="MF_00912"/>
    </source>
</evidence>
<keyword evidence="7 8" id="KW-0131">Cell cycle</keyword>
<gene>
    <name evidence="8" type="primary">divIB</name>
    <name evidence="10" type="ORF">DCC39_00530</name>
</gene>
<dbReference type="InterPro" id="IPR050487">
    <property type="entry name" value="FtsQ_DivIB"/>
</dbReference>
<evidence type="ECO:0000256" key="3">
    <source>
        <dbReference type="ARBA" id="ARBA00022618"/>
    </source>
</evidence>
<evidence type="ECO:0000256" key="1">
    <source>
        <dbReference type="ARBA" id="ARBA00004370"/>
    </source>
</evidence>
<dbReference type="InterPro" id="IPR034746">
    <property type="entry name" value="POTRA"/>
</dbReference>
<dbReference type="Gene3D" id="3.40.50.10960">
    <property type="match status" value="1"/>
</dbReference>
<comment type="caution">
    <text evidence="10">The sequence shown here is derived from an EMBL/GenBank/DDBJ whole genome shotgun (WGS) entry which is preliminary data.</text>
</comment>
<comment type="function">
    <text evidence="8">Cell division protein that may be involved in stabilizing or promoting the assembly of the division complex.</text>
</comment>
<dbReference type="Proteomes" id="UP000245998">
    <property type="component" value="Unassembled WGS sequence"/>
</dbReference>
<evidence type="ECO:0000313" key="10">
    <source>
        <dbReference type="EMBL" id="PWA13412.1"/>
    </source>
</evidence>
<dbReference type="OrthoDB" id="1819027at2"/>
<proteinExistence type="inferred from homology"/>
<accession>A0A2U1K7P8</accession>
<dbReference type="GO" id="GO:0005886">
    <property type="term" value="C:plasma membrane"/>
    <property type="evidence" value="ECO:0007669"/>
    <property type="project" value="UniProtKB-SubCell"/>
</dbReference>
<dbReference type="EMBL" id="QCZG01000001">
    <property type="protein sequence ID" value="PWA13412.1"/>
    <property type="molecule type" value="Genomic_DNA"/>
</dbReference>
<dbReference type="GO" id="GO:0032153">
    <property type="term" value="C:cell division site"/>
    <property type="evidence" value="ECO:0007669"/>
    <property type="project" value="UniProtKB-UniRule"/>
</dbReference>
<evidence type="ECO:0000259" key="9">
    <source>
        <dbReference type="PROSITE" id="PS51779"/>
    </source>
</evidence>
<keyword evidence="2 8" id="KW-1003">Cell membrane</keyword>
<keyword evidence="5 8" id="KW-1133">Transmembrane helix</keyword>
<dbReference type="HAMAP" id="MF_00912">
    <property type="entry name" value="DivIB"/>
    <property type="match status" value="1"/>
</dbReference>
<comment type="subcellular location">
    <subcellularLocation>
        <location evidence="8">Cell membrane</location>
        <topology evidence="8">Single-pass type II membrane protein</topology>
    </subcellularLocation>
    <subcellularLocation>
        <location evidence="1">Membrane</location>
    </subcellularLocation>
    <text evidence="8">Localizes to the division septum.</text>
</comment>
<feature type="domain" description="POTRA" evidence="9">
    <location>
        <begin position="50"/>
        <end position="119"/>
    </location>
</feature>
<dbReference type="GO" id="GO:0043093">
    <property type="term" value="P:FtsZ-dependent cytokinesis"/>
    <property type="evidence" value="ECO:0007669"/>
    <property type="project" value="UniProtKB-UniRule"/>
</dbReference>
<dbReference type="Gene3D" id="3.10.20.310">
    <property type="entry name" value="membrane protein fhac"/>
    <property type="match status" value="1"/>
</dbReference>
<keyword evidence="6 8" id="KW-0472">Membrane</keyword>
<organism evidence="10 11">
    <name type="scientific">Pueribacillus theae</name>
    <dbReference type="NCBI Taxonomy" id="2171751"/>
    <lineage>
        <taxon>Bacteria</taxon>
        <taxon>Bacillati</taxon>
        <taxon>Bacillota</taxon>
        <taxon>Bacilli</taxon>
        <taxon>Bacillales</taxon>
        <taxon>Bacillaceae</taxon>
        <taxon>Pueribacillus</taxon>
    </lineage>
</organism>
<dbReference type="Pfam" id="PF08478">
    <property type="entry name" value="POTRA_1"/>
    <property type="match status" value="1"/>
</dbReference>
<evidence type="ECO:0000256" key="7">
    <source>
        <dbReference type="ARBA" id="ARBA00023306"/>
    </source>
</evidence>
<dbReference type="PANTHER" id="PTHR37820">
    <property type="entry name" value="CELL DIVISION PROTEIN DIVIB"/>
    <property type="match status" value="1"/>
</dbReference>
<dbReference type="PROSITE" id="PS51779">
    <property type="entry name" value="POTRA"/>
    <property type="match status" value="1"/>
</dbReference>
<dbReference type="RefSeq" id="WP_116552917.1">
    <property type="nucleotide sequence ID" value="NZ_QCZG01000001.1"/>
</dbReference>
<sequence>MKNGKVVTIEDRIPKLKAARQRKANRRFILYISIFFLLILLVVYLQSPLSKVGKIKINGNHYVTNSAILKSGGLSKETSFWNINTKELEKKIIAANLQISDVTIERKLPNVLSIEVNEFSRVAYLKEKDTFYPILENGKVIHQLSSKQIPVNAPILIDLKEEKLEELASELKKLPQSLIQRISEINHAPSETVSYDLIIFMNDGFEVRTSIRDFSKNMKKYPSIVSEIEPGKKGIIHINVSSYFEAFETEEAAKVESEG</sequence>
<evidence type="ECO:0000256" key="4">
    <source>
        <dbReference type="ARBA" id="ARBA00022692"/>
    </source>
</evidence>
<dbReference type="InterPro" id="IPR013685">
    <property type="entry name" value="POTRA_FtsQ_type"/>
</dbReference>
<keyword evidence="11" id="KW-1185">Reference proteome</keyword>
<reference evidence="10 11" key="1">
    <citation type="submission" date="2018-04" db="EMBL/GenBank/DDBJ databases">
        <title>Camelliibacillus theae gen. nov., sp. nov., isolated from Pu'er tea.</title>
        <authorList>
            <person name="Niu L."/>
        </authorList>
    </citation>
    <scope>NUCLEOTIDE SEQUENCE [LARGE SCALE GENOMIC DNA]</scope>
    <source>
        <strain evidence="10 11">T8</strain>
    </source>
</reference>